<reference evidence="10 11" key="1">
    <citation type="submission" date="2018-12" db="EMBL/GenBank/DDBJ databases">
        <authorList>
            <consortium name="Pathogen Informatics"/>
        </authorList>
    </citation>
    <scope>NUCLEOTIDE SEQUENCE [LARGE SCALE GENOMIC DNA]</scope>
    <source>
        <strain evidence="10 11">NCTC10951</strain>
    </source>
</reference>
<keyword evidence="2 7" id="KW-0479">Metal-binding</keyword>
<feature type="binding site" evidence="7">
    <location>
        <position position="512"/>
    </location>
    <ligand>
        <name>Mg(2+)</name>
        <dbReference type="ChEBI" id="CHEBI:18420"/>
        <label>1</label>
    </ligand>
</feature>
<dbReference type="EMBL" id="LR134477">
    <property type="protein sequence ID" value="VEI18602.1"/>
    <property type="molecule type" value="Genomic_DNA"/>
</dbReference>
<dbReference type="InterPro" id="IPR044136">
    <property type="entry name" value="Lys-tRNA-ligase_II_N"/>
</dbReference>
<comment type="cofactor">
    <cofactor evidence="7">
        <name>Mg(2+)</name>
        <dbReference type="ChEBI" id="CHEBI:18420"/>
    </cofactor>
    <text evidence="7">Binds 3 Mg(2+) ions per subunit.</text>
</comment>
<evidence type="ECO:0000256" key="3">
    <source>
        <dbReference type="ARBA" id="ARBA00022741"/>
    </source>
</evidence>
<comment type="subcellular location">
    <subcellularLocation>
        <location evidence="7">Cytoplasm</location>
    </subcellularLocation>
</comment>
<keyword evidence="4 7" id="KW-0067">ATP-binding</keyword>
<keyword evidence="3 7" id="KW-0547">Nucleotide-binding</keyword>
<dbReference type="InterPro" id="IPR018149">
    <property type="entry name" value="Lys-tRNA-synth_II_C"/>
</dbReference>
<evidence type="ECO:0000256" key="4">
    <source>
        <dbReference type="ARBA" id="ARBA00022840"/>
    </source>
</evidence>
<comment type="similarity">
    <text evidence="7">Belongs to the class-II aminoacyl-tRNA synthetase family.</text>
</comment>
<dbReference type="GO" id="GO:0005524">
    <property type="term" value="F:ATP binding"/>
    <property type="evidence" value="ECO:0007669"/>
    <property type="project" value="UniProtKB-UniRule"/>
</dbReference>
<dbReference type="InterPro" id="IPR045864">
    <property type="entry name" value="aa-tRNA-synth_II/BPL/LPL"/>
</dbReference>
<dbReference type="HAMAP" id="MF_00252">
    <property type="entry name" value="Lys_tRNA_synth_class2"/>
    <property type="match status" value="1"/>
</dbReference>
<evidence type="ECO:0000256" key="6">
    <source>
        <dbReference type="ARBA" id="ARBA00048573"/>
    </source>
</evidence>
<dbReference type="AlphaFoldDB" id="A0A3S4VCP8"/>
<dbReference type="Gene3D" id="2.40.50.140">
    <property type="entry name" value="Nucleic acid-binding proteins"/>
    <property type="match status" value="1"/>
</dbReference>
<gene>
    <name evidence="10" type="primary">lysX_2</name>
    <name evidence="7" type="synonym">lysS</name>
    <name evidence="10" type="ORF">NCTC10951_02800</name>
</gene>
<keyword evidence="7" id="KW-0648">Protein biosynthesis</keyword>
<dbReference type="PANTHER" id="PTHR42918:SF15">
    <property type="entry name" value="LYSINE--TRNA LIGASE, CHLOROPLASTIC_MITOCHONDRIAL"/>
    <property type="match status" value="1"/>
</dbReference>
<evidence type="ECO:0000256" key="5">
    <source>
        <dbReference type="ARBA" id="ARBA00023146"/>
    </source>
</evidence>
<dbReference type="Pfam" id="PF01336">
    <property type="entry name" value="tRNA_anti-codon"/>
    <property type="match status" value="1"/>
</dbReference>
<keyword evidence="1 7" id="KW-0436">Ligase</keyword>
<dbReference type="CDD" id="cd04322">
    <property type="entry name" value="LysRS_N"/>
    <property type="match status" value="1"/>
</dbReference>
<dbReference type="EC" id="6.1.1.6" evidence="7"/>
<keyword evidence="7" id="KW-0963">Cytoplasm</keyword>
<dbReference type="InterPro" id="IPR002313">
    <property type="entry name" value="Lys-tRNA-ligase_II"/>
</dbReference>
<dbReference type="Proteomes" id="UP000268658">
    <property type="component" value="Chromosome"/>
</dbReference>
<dbReference type="KEGG" id="avc:NCTC10951_02800"/>
<dbReference type="GO" id="GO:0004824">
    <property type="term" value="F:lysine-tRNA ligase activity"/>
    <property type="evidence" value="ECO:0007669"/>
    <property type="project" value="UniProtKB-UniRule"/>
</dbReference>
<dbReference type="Gene3D" id="3.30.930.10">
    <property type="entry name" value="Bira Bifunctional Protein, Domain 2"/>
    <property type="match status" value="1"/>
</dbReference>
<proteinExistence type="inferred from homology"/>
<dbReference type="GO" id="GO:0000049">
    <property type="term" value="F:tRNA binding"/>
    <property type="evidence" value="ECO:0007669"/>
    <property type="project" value="TreeGrafter"/>
</dbReference>
<keyword evidence="5 7" id="KW-0030">Aminoacyl-tRNA synthetase</keyword>
<evidence type="ECO:0000313" key="11">
    <source>
        <dbReference type="Proteomes" id="UP000268658"/>
    </source>
</evidence>
<name>A0A3S4VCP8_ACTVI</name>
<dbReference type="SUPFAM" id="SSF55681">
    <property type="entry name" value="Class II aaRS and biotin synthetases"/>
    <property type="match status" value="1"/>
</dbReference>
<feature type="binding site" evidence="7">
    <location>
        <position position="505"/>
    </location>
    <ligand>
        <name>Mg(2+)</name>
        <dbReference type="ChEBI" id="CHEBI:18420"/>
        <label>1</label>
    </ligand>
</feature>
<dbReference type="Pfam" id="PF00152">
    <property type="entry name" value="tRNA-synt_2"/>
    <property type="match status" value="1"/>
</dbReference>
<dbReference type="PROSITE" id="PS50862">
    <property type="entry name" value="AA_TRNA_LIGASE_II"/>
    <property type="match status" value="1"/>
</dbReference>
<dbReference type="InterPro" id="IPR004364">
    <property type="entry name" value="Aa-tRNA-synt_II"/>
</dbReference>
<evidence type="ECO:0000259" key="9">
    <source>
        <dbReference type="PROSITE" id="PS50862"/>
    </source>
</evidence>
<evidence type="ECO:0000256" key="7">
    <source>
        <dbReference type="HAMAP-Rule" id="MF_00252"/>
    </source>
</evidence>
<accession>A0A3S4VCP8</accession>
<dbReference type="InterPro" id="IPR006195">
    <property type="entry name" value="aa-tRNA-synth_II"/>
</dbReference>
<feature type="region of interest" description="Disordered" evidence="8">
    <location>
        <begin position="1"/>
        <end position="77"/>
    </location>
</feature>
<evidence type="ECO:0000256" key="1">
    <source>
        <dbReference type="ARBA" id="ARBA00022598"/>
    </source>
</evidence>
<comment type="catalytic activity">
    <reaction evidence="6 7">
        <text>tRNA(Lys) + L-lysine + ATP = L-lysyl-tRNA(Lys) + AMP + diphosphate</text>
        <dbReference type="Rhea" id="RHEA:20792"/>
        <dbReference type="Rhea" id="RHEA-COMP:9696"/>
        <dbReference type="Rhea" id="RHEA-COMP:9697"/>
        <dbReference type="ChEBI" id="CHEBI:30616"/>
        <dbReference type="ChEBI" id="CHEBI:32551"/>
        <dbReference type="ChEBI" id="CHEBI:33019"/>
        <dbReference type="ChEBI" id="CHEBI:78442"/>
        <dbReference type="ChEBI" id="CHEBI:78529"/>
        <dbReference type="ChEBI" id="CHEBI:456215"/>
        <dbReference type="EC" id="6.1.1.6"/>
    </reaction>
</comment>
<keyword evidence="7" id="KW-0460">Magnesium</keyword>
<comment type="subunit">
    <text evidence="7">Homodimer.</text>
</comment>
<organism evidence="10 11">
    <name type="scientific">Actinomyces viscosus</name>
    <dbReference type="NCBI Taxonomy" id="1656"/>
    <lineage>
        <taxon>Bacteria</taxon>
        <taxon>Bacillati</taxon>
        <taxon>Actinomycetota</taxon>
        <taxon>Actinomycetes</taxon>
        <taxon>Actinomycetales</taxon>
        <taxon>Actinomycetaceae</taxon>
        <taxon>Actinomyces</taxon>
    </lineage>
</organism>
<dbReference type="NCBIfam" id="NF001756">
    <property type="entry name" value="PRK00484.1"/>
    <property type="match status" value="1"/>
</dbReference>
<feature type="binding site" evidence="7">
    <location>
        <position position="512"/>
    </location>
    <ligand>
        <name>Mg(2+)</name>
        <dbReference type="ChEBI" id="CHEBI:18420"/>
        <label>2</label>
    </ligand>
</feature>
<evidence type="ECO:0000256" key="2">
    <source>
        <dbReference type="ARBA" id="ARBA00022723"/>
    </source>
</evidence>
<dbReference type="PRINTS" id="PR00982">
    <property type="entry name" value="TRNASYNTHLYS"/>
</dbReference>
<dbReference type="SUPFAM" id="SSF50249">
    <property type="entry name" value="Nucleic acid-binding proteins"/>
    <property type="match status" value="1"/>
</dbReference>
<evidence type="ECO:0000256" key="8">
    <source>
        <dbReference type="SAM" id="MobiDB-lite"/>
    </source>
</evidence>
<dbReference type="InterPro" id="IPR004365">
    <property type="entry name" value="NA-bd_OB_tRNA"/>
</dbReference>
<feature type="compositionally biased region" description="Polar residues" evidence="8">
    <location>
        <begin position="49"/>
        <end position="63"/>
    </location>
</feature>
<dbReference type="GO" id="GO:0006430">
    <property type="term" value="P:lysyl-tRNA aminoacylation"/>
    <property type="evidence" value="ECO:0007669"/>
    <property type="project" value="UniProtKB-UniRule"/>
</dbReference>
<sequence length="593" mass="64901">MRASSTPEGRPARARAVRLPHVTDESTPSPDLTATDAPAGTESPKSPKASKTPNGSADQSDQPKQPKADPGPGEQFEVRAGKRERLRGEGWDPYPVSVPVTTTIAAVRQAYSHLEAGQETDDVVGVAGRVVFLRNTGRLCFVTLQDGAGATLQAMLSAKALPAEGHTCLAAFKADVDLGDHLFVHGRVISSRRGELSVMAEPVLRGGVEAAAAGDDDVEVPAWRIASKALRPLPKTWTNEAGEAVTLSEEQRVRRRELDLLTRPAARDMVRTRAAVVRSIRENFFRRDYLELETPMLQVVHGGAAARPFITHMNAFDMDLYLRIATEIYLKRAVVGGVDRVFEINRNFRNEGADSSHSPEFTALEAYEAYSDYDGMAELTRNLVQQAARDAFGLPEGGEVVTLADGTEYDLSGDWDKIDLYTSVSEALGEEITVETPRAQLVAHAERIGLEVDDYAVAGKVVEDIFEELVGNKLWAPTFVYDFPEDTSPLTRYHRSRPGLTEKWDLYVRGFETATAYSELADPVVQRERFEAQALAAAKGDPEAMVLDEDFLVAMEQGFPPSGGMGMGIDRLLMVLTGQGIRETITFPLVKRN</sequence>
<dbReference type="InterPro" id="IPR012340">
    <property type="entry name" value="NA-bd_OB-fold"/>
</dbReference>
<dbReference type="GO" id="GO:0005829">
    <property type="term" value="C:cytosol"/>
    <property type="evidence" value="ECO:0007669"/>
    <property type="project" value="TreeGrafter"/>
</dbReference>
<dbReference type="GO" id="GO:0000287">
    <property type="term" value="F:magnesium ion binding"/>
    <property type="evidence" value="ECO:0007669"/>
    <property type="project" value="UniProtKB-UniRule"/>
</dbReference>
<dbReference type="PANTHER" id="PTHR42918">
    <property type="entry name" value="LYSYL-TRNA SYNTHETASE"/>
    <property type="match status" value="1"/>
</dbReference>
<feature type="domain" description="Aminoacyl-transfer RNA synthetases class-II family profile" evidence="9">
    <location>
        <begin position="271"/>
        <end position="588"/>
    </location>
</feature>
<protein>
    <recommendedName>
        <fullName evidence="7">Lysine--tRNA ligase</fullName>
        <ecNumber evidence="7">6.1.1.6</ecNumber>
    </recommendedName>
    <alternativeName>
        <fullName evidence="7">Lysyl-tRNA synthetase</fullName>
        <shortName evidence="7">LysRS</shortName>
    </alternativeName>
</protein>
<evidence type="ECO:0000313" key="10">
    <source>
        <dbReference type="EMBL" id="VEI18602.1"/>
    </source>
</evidence>